<evidence type="ECO:0000256" key="7">
    <source>
        <dbReference type="ARBA" id="ARBA00023242"/>
    </source>
</evidence>
<dbReference type="EMBL" id="KV453853">
    <property type="protein sequence ID" value="ODV85309.1"/>
    <property type="molecule type" value="Genomic_DNA"/>
</dbReference>
<dbReference type="InterPro" id="IPR026822">
    <property type="entry name" value="Spp2/MOS2_G-patch"/>
</dbReference>
<feature type="compositionally biased region" description="Low complexity" evidence="8">
    <location>
        <begin position="11"/>
        <end position="45"/>
    </location>
</feature>
<accession>A0A1E4T0N3</accession>
<dbReference type="SMART" id="SM00913">
    <property type="entry name" value="IBN_N"/>
    <property type="match status" value="1"/>
</dbReference>
<feature type="region of interest" description="Disordered" evidence="8">
    <location>
        <begin position="1"/>
        <end position="60"/>
    </location>
</feature>
<dbReference type="Proteomes" id="UP000094801">
    <property type="component" value="Unassembled WGS sequence"/>
</dbReference>
<protein>
    <recommendedName>
        <fullName evidence="9">Importin N-terminal domain-containing protein</fullName>
    </recommendedName>
</protein>
<evidence type="ECO:0000259" key="9">
    <source>
        <dbReference type="PROSITE" id="PS50166"/>
    </source>
</evidence>
<dbReference type="Pfam" id="PF08506">
    <property type="entry name" value="Cse1"/>
    <property type="match status" value="1"/>
</dbReference>
<reference evidence="11" key="1">
    <citation type="submission" date="2016-04" db="EMBL/GenBank/DDBJ databases">
        <title>Comparative genomics of biotechnologically important yeasts.</title>
        <authorList>
            <consortium name="DOE Joint Genome Institute"/>
            <person name="Riley R."/>
            <person name="Haridas S."/>
            <person name="Wolfe K.H."/>
            <person name="Lopes M.R."/>
            <person name="Hittinger C.T."/>
            <person name="Goker M."/>
            <person name="Salamov A."/>
            <person name="Wisecaver J."/>
            <person name="Long T.M."/>
            <person name="Aerts A.L."/>
            <person name="Barry K."/>
            <person name="Choi C."/>
            <person name="Clum A."/>
            <person name="Coughlan A.Y."/>
            <person name="Deshpande S."/>
            <person name="Douglass A.P."/>
            <person name="Hanson S.J."/>
            <person name="Klenk H.-P."/>
            <person name="Labutti K."/>
            <person name="Lapidus A."/>
            <person name="Lindquist E."/>
            <person name="Lipzen A."/>
            <person name="Meier-Kolthoff J.P."/>
            <person name="Ohm R.A."/>
            <person name="Otillar R.P."/>
            <person name="Pangilinan J."/>
            <person name="Peng Y."/>
            <person name="Rokas A."/>
            <person name="Rosa C.A."/>
            <person name="Scheuner C."/>
            <person name="Sibirny A.A."/>
            <person name="Slot J.C."/>
            <person name="Stielow J.B."/>
            <person name="Sun H."/>
            <person name="Kurtzman C.P."/>
            <person name="Blackwell M."/>
            <person name="Grigoriev I.V."/>
            <person name="Jeffries T.W."/>
        </authorList>
    </citation>
    <scope>NUCLEOTIDE SEQUENCE [LARGE SCALE GENOMIC DNA]</scope>
    <source>
        <strain evidence="11">NRRL YB-2248</strain>
    </source>
</reference>
<comment type="similarity">
    <text evidence="3">Belongs to the SPP2 family.</text>
</comment>
<dbReference type="InterPro" id="IPR014839">
    <property type="entry name" value="Crt10"/>
</dbReference>
<dbReference type="GO" id="GO:0006606">
    <property type="term" value="P:protein import into nucleus"/>
    <property type="evidence" value="ECO:0007669"/>
    <property type="project" value="TreeGrafter"/>
</dbReference>
<dbReference type="InterPro" id="IPR011989">
    <property type="entry name" value="ARM-like"/>
</dbReference>
<sequence>MEEQARKALLSNNDSDASSSAQESSIVIPQQQQTSSSLSDTTLGTEFERDLATRPESTTAEGYKKIPVSKFGLAMLKGMGYKGDSSASRSNKNTTATDKGRVPLLGLGAKASGMMEDASYRTSSKNYVPVVLVDSETGDRVDDEEDGKSVKVNTGSNRDRSPVHLKMQDFDHQRRFVRFLAKSGIKRRELKKSKEVNSKSSGDQESSINGDSTRYNLFPDSSDISDQEQDSSLIDITEEGLPSEVQKPLLMDDTDIDQDLFYHDNSAAFPASEEKLDQDQSLEDSKVFDDSENHTIYFSDSYYESLGNSDSYEKRSFSFESSKCSIPLNSNDTFFNFENGDKDLSINLIPDFQIPEGFEAAVKFQPAGKFKDSLRLKLQGYDKISLGTAQKYKNNVCCCSARHDITITGTNSEVLVYILDDLMTQIDRLRMTAWSGPNNTRFYGLNINPDFKLVSSASVWGVDMYKNMIIVSDNSQSMKLFYFDFYSREEYSVQTHQMLHNVPSVSFIKGENDDEDIYVSAVSISGEVVIFKFPLDKYEGPLNENQNGESSDFKRVIFKVPYVISRISTRDSAWTTEYVDASSFMKVSSLEHLTGDPWIDQYNVKLNRILYESKILDVDQQQSIRSSANLFTSLSDNYRRIRKIYDDYYFTKQRNKEKSHTSIEGKQYWEPIAKTPQFEGKNQSEKYLQSAENVSGFLSLSLEIGTSSDVPQHIKLVAVTLVKNKIRKAWFIADHHPDVLKTQMISKDEKDYVKSMIVQGLLQSVDNKSITQQLVNCMEIILKTSISWDKELMEIAYNLLSAHSDDFNHVYTGLLILYRISKVHTYDGTSREFIENISTRFMPMLESLLESYTTQVPTNPQVGSMIYLILKIYKFCTLTQLPKYFTNDLNLLSKWCAYQFQIIDLPTSSLKEIDIDERPQQPLIKCQKWAFANLHRIKSKHSNNKEFPELSQAIAQHFLPSILQHYWTVIGRWSQSKEENWFSEASLYHLISFITECLPLDNMWESIRSQLHPILKHVIIPMLSSTEETVELFEDDPQEYLRRYYDFNNDSKTADLAANTFVYSLTYSRFNDSAMIVMELITEVFNARQQDSTNIMTAYQTEACLRILGNVWLKLNSDSSPFKDQLNEIARSFILPQLSDEKHKWLQTRACDTIALTSPQFKDLQLLSEVYEQVMKCFNASNPLPLRIESADALRYLVSFDPISDATKPNISVIMSELLQISNTHQSELINDIMEDLVSKFSKDLEPYAMELCTNLNSQFLRVAEELLTLQNGTGVFDKVSLEESEKENQAVSILSTITTMVLTMNSQQQITFNLMKTFEPSVRFVLENGMAMMLTNTMNLLESTNTTLKVMAPESWEIFNLVLDSFQNYGFEYTECYLPYFETVCVYGFKGADINNDQNYQQFVLTILKLLEDLDMDVEPETMIEFSYDILHFLILSVGDQTFVQFVEMWFTNSENFLKTVFDLKLQILALISLIEANLPIISNNTNDVLLQLVKSFERLPAAIENRVRLMKRDLATPILTETGEYDWGDEDDEEEFEDELDQMMRDTPIDHINVVEEFKRFFSKEREKLSGIIPAEKQQFIENLANANT</sequence>
<evidence type="ECO:0000256" key="3">
    <source>
        <dbReference type="ARBA" id="ARBA00008576"/>
    </source>
</evidence>
<proteinExistence type="inferred from homology"/>
<dbReference type="PANTHER" id="PTHR10997">
    <property type="entry name" value="IMPORTIN-7, 8, 11"/>
    <property type="match status" value="1"/>
</dbReference>
<evidence type="ECO:0000256" key="8">
    <source>
        <dbReference type="SAM" id="MobiDB-lite"/>
    </source>
</evidence>
<feature type="compositionally biased region" description="Polar residues" evidence="8">
    <location>
        <begin position="198"/>
        <end position="215"/>
    </location>
</feature>
<dbReference type="InterPro" id="IPR016024">
    <property type="entry name" value="ARM-type_fold"/>
</dbReference>
<dbReference type="Pfam" id="PF12656">
    <property type="entry name" value="G-patch_2"/>
    <property type="match status" value="1"/>
</dbReference>
<dbReference type="Gene3D" id="1.25.10.10">
    <property type="entry name" value="Leucine-rich Repeat Variant"/>
    <property type="match status" value="1"/>
</dbReference>
<comment type="subcellular location">
    <subcellularLocation>
        <location evidence="2">Cytoplasm</location>
    </subcellularLocation>
    <subcellularLocation>
        <location evidence="1">Nucleus</location>
    </subcellularLocation>
</comment>
<evidence type="ECO:0000256" key="4">
    <source>
        <dbReference type="ARBA" id="ARBA00022448"/>
    </source>
</evidence>
<evidence type="ECO:0000313" key="10">
    <source>
        <dbReference type="EMBL" id="ODV85309.1"/>
    </source>
</evidence>
<feature type="domain" description="Importin N-terminal" evidence="9">
    <location>
        <begin position="684"/>
        <end position="763"/>
    </location>
</feature>
<dbReference type="InterPro" id="IPR013713">
    <property type="entry name" value="XPO2_central"/>
</dbReference>
<dbReference type="InterPro" id="IPR001494">
    <property type="entry name" value="Importin-beta_N"/>
</dbReference>
<keyword evidence="7" id="KW-0539">Nucleus</keyword>
<dbReference type="GO" id="GO:0005829">
    <property type="term" value="C:cytosol"/>
    <property type="evidence" value="ECO:0007669"/>
    <property type="project" value="TreeGrafter"/>
</dbReference>
<keyword evidence="5" id="KW-0963">Cytoplasm</keyword>
<dbReference type="Pfam" id="PF03810">
    <property type="entry name" value="IBN_N"/>
    <property type="match status" value="1"/>
</dbReference>
<evidence type="ECO:0000256" key="5">
    <source>
        <dbReference type="ARBA" id="ARBA00022490"/>
    </source>
</evidence>
<evidence type="ECO:0000256" key="1">
    <source>
        <dbReference type="ARBA" id="ARBA00004123"/>
    </source>
</evidence>
<evidence type="ECO:0000256" key="6">
    <source>
        <dbReference type="ARBA" id="ARBA00022927"/>
    </source>
</evidence>
<feature type="region of interest" description="Disordered" evidence="8">
    <location>
        <begin position="138"/>
        <end position="164"/>
    </location>
</feature>
<dbReference type="PANTHER" id="PTHR10997:SF28">
    <property type="entry name" value="IMPORTIN BETA SMX1"/>
    <property type="match status" value="1"/>
</dbReference>
<dbReference type="SUPFAM" id="SSF48371">
    <property type="entry name" value="ARM repeat"/>
    <property type="match status" value="1"/>
</dbReference>
<keyword evidence="11" id="KW-1185">Reference proteome</keyword>
<feature type="region of interest" description="Disordered" evidence="8">
    <location>
        <begin position="190"/>
        <end position="230"/>
    </location>
</feature>
<keyword evidence="6" id="KW-0653">Protein transport</keyword>
<dbReference type="GO" id="GO:0031267">
    <property type="term" value="F:small GTPase binding"/>
    <property type="evidence" value="ECO:0007669"/>
    <property type="project" value="InterPro"/>
</dbReference>
<keyword evidence="4" id="KW-0813">Transport</keyword>
<dbReference type="Pfam" id="PF08728">
    <property type="entry name" value="CRT10"/>
    <property type="match status" value="1"/>
</dbReference>
<name>A0A1E4T0N3_9ASCO</name>
<evidence type="ECO:0000313" key="11">
    <source>
        <dbReference type="Proteomes" id="UP000094801"/>
    </source>
</evidence>
<organism evidence="10 11">
    <name type="scientific">[Candida] arabinofermentans NRRL YB-2248</name>
    <dbReference type="NCBI Taxonomy" id="983967"/>
    <lineage>
        <taxon>Eukaryota</taxon>
        <taxon>Fungi</taxon>
        <taxon>Dikarya</taxon>
        <taxon>Ascomycota</taxon>
        <taxon>Saccharomycotina</taxon>
        <taxon>Pichiomycetes</taxon>
        <taxon>Pichiales</taxon>
        <taxon>Pichiaceae</taxon>
        <taxon>Ogataea</taxon>
        <taxon>Ogataea/Candida clade</taxon>
    </lineage>
</organism>
<dbReference type="PROSITE" id="PS50166">
    <property type="entry name" value="IMPORTIN_B_NT"/>
    <property type="match status" value="1"/>
</dbReference>
<gene>
    <name evidence="10" type="ORF">CANARDRAFT_199470</name>
</gene>
<dbReference type="STRING" id="983967.A0A1E4T0N3"/>
<evidence type="ECO:0000256" key="2">
    <source>
        <dbReference type="ARBA" id="ARBA00004496"/>
    </source>
</evidence>
<dbReference type="OrthoDB" id="760868at2759"/>
<dbReference type="GO" id="GO:0005635">
    <property type="term" value="C:nuclear envelope"/>
    <property type="evidence" value="ECO:0007669"/>
    <property type="project" value="TreeGrafter"/>
</dbReference>